<dbReference type="EMBL" id="CAJVPJ010000111">
    <property type="protein sequence ID" value="CAG8479621.1"/>
    <property type="molecule type" value="Genomic_DNA"/>
</dbReference>
<dbReference type="Pfam" id="PF09764">
    <property type="entry name" value="Nt_Gln_amidase"/>
    <property type="match status" value="1"/>
</dbReference>
<proteinExistence type="inferred from homology"/>
<dbReference type="GO" id="GO:0005829">
    <property type="term" value="C:cytosol"/>
    <property type="evidence" value="ECO:0007669"/>
    <property type="project" value="TreeGrafter"/>
</dbReference>
<name>A0A9N8WCC6_9GLOM</name>
<keyword evidence="12" id="KW-1185">Reference proteome</keyword>
<dbReference type="EC" id="3.5.1.122" evidence="3 8"/>
<dbReference type="PANTHER" id="PTHR13035">
    <property type="entry name" value="PROTEIN N-TERMINAL GLUTAMINE AMIDOHYDROLASE"/>
    <property type="match status" value="1"/>
</dbReference>
<reference evidence="11" key="1">
    <citation type="submission" date="2021-06" db="EMBL/GenBank/DDBJ databases">
        <authorList>
            <person name="Kallberg Y."/>
            <person name="Tangrot J."/>
            <person name="Rosling A."/>
        </authorList>
    </citation>
    <scope>NUCLEOTIDE SEQUENCE</scope>
    <source>
        <strain evidence="11">IA702</strain>
    </source>
</reference>
<evidence type="ECO:0000256" key="2">
    <source>
        <dbReference type="ARBA" id="ARBA00011245"/>
    </source>
</evidence>
<organism evidence="11 12">
    <name type="scientific">Paraglomus occultum</name>
    <dbReference type="NCBI Taxonomy" id="144539"/>
    <lineage>
        <taxon>Eukaryota</taxon>
        <taxon>Fungi</taxon>
        <taxon>Fungi incertae sedis</taxon>
        <taxon>Mucoromycota</taxon>
        <taxon>Glomeromycotina</taxon>
        <taxon>Glomeromycetes</taxon>
        <taxon>Paraglomerales</taxon>
        <taxon>Paraglomeraceae</taxon>
        <taxon>Paraglomus</taxon>
    </lineage>
</organism>
<feature type="region of interest" description="Disordered" evidence="9">
    <location>
        <begin position="160"/>
        <end position="183"/>
    </location>
</feature>
<evidence type="ECO:0000313" key="11">
    <source>
        <dbReference type="EMBL" id="CAG8479621.1"/>
    </source>
</evidence>
<comment type="caution">
    <text evidence="11">The sequence shown here is derived from an EMBL/GenBank/DDBJ whole genome shotgun (WGS) entry which is preliminary data.</text>
</comment>
<evidence type="ECO:0000256" key="8">
    <source>
        <dbReference type="RuleBase" id="RU367082"/>
    </source>
</evidence>
<dbReference type="GO" id="GO:0008418">
    <property type="term" value="F:protein-N-terminal asparagine amidohydrolase activity"/>
    <property type="evidence" value="ECO:0007669"/>
    <property type="project" value="UniProtKB-UniRule"/>
</dbReference>
<dbReference type="Gene3D" id="3.10.620.10">
    <property type="entry name" value="Protein N-terminal glutamine amidohydrolase, alpha beta roll"/>
    <property type="match status" value="1"/>
</dbReference>
<protein>
    <recommendedName>
        <fullName evidence="4 8">Protein N-terminal glutamine amidohydrolase</fullName>
        <ecNumber evidence="3 8">3.5.1.122</ecNumber>
    </recommendedName>
    <alternativeName>
        <fullName evidence="6 8">Protein NH2-terminal glutamine deamidase</fullName>
    </alternativeName>
</protein>
<dbReference type="AlphaFoldDB" id="A0A9N8WCC6"/>
<dbReference type="OrthoDB" id="191192at2759"/>
<dbReference type="InterPro" id="IPR023128">
    <property type="entry name" value="Prot_N_Gln_amidohydro_ab_roll"/>
</dbReference>
<dbReference type="Proteomes" id="UP000789572">
    <property type="component" value="Unassembled WGS sequence"/>
</dbReference>
<comment type="catalytic activity">
    <reaction evidence="7 8">
        <text>N-terminal L-glutaminyl-[protein] + H2O = N-terminal L-glutamyl-[protein] + NH4(+)</text>
        <dbReference type="Rhea" id="RHEA:50680"/>
        <dbReference type="Rhea" id="RHEA-COMP:12668"/>
        <dbReference type="Rhea" id="RHEA-COMP:12777"/>
        <dbReference type="ChEBI" id="CHEBI:15377"/>
        <dbReference type="ChEBI" id="CHEBI:28938"/>
        <dbReference type="ChEBI" id="CHEBI:64721"/>
        <dbReference type="ChEBI" id="CHEBI:64722"/>
        <dbReference type="EC" id="3.5.1.122"/>
    </reaction>
</comment>
<comment type="function">
    <text evidence="8">Mediates the side-chain deamidation of N-terminal glutamine residues to glutamate, an important step in N-end rule pathway of protein degradation. Conversion of the resulting N-terminal glutamine to glutamate renders the protein susceptible to arginylation, polyubiquitination and degradation as specified by the N-end rule. Does not act on substrates with internal or C-terminal glutamine and does not act on non-glutamine residues in any position.</text>
</comment>
<evidence type="ECO:0000256" key="3">
    <source>
        <dbReference type="ARBA" id="ARBA00012718"/>
    </source>
</evidence>
<dbReference type="PANTHER" id="PTHR13035:SF0">
    <property type="entry name" value="PROTEIN N-TERMINAL GLUTAMINE AMIDOHYDROLASE"/>
    <property type="match status" value="1"/>
</dbReference>
<evidence type="ECO:0000259" key="10">
    <source>
        <dbReference type="Pfam" id="PF09764"/>
    </source>
</evidence>
<evidence type="ECO:0000256" key="6">
    <source>
        <dbReference type="ARBA" id="ARBA00029677"/>
    </source>
</evidence>
<feature type="domain" description="Protein N-terminal glutamine amidohydrolase alpha beta roll" evidence="10">
    <location>
        <begin position="11"/>
        <end position="180"/>
    </location>
</feature>
<dbReference type="InterPro" id="IPR039733">
    <property type="entry name" value="NTAQ1"/>
</dbReference>
<keyword evidence="5 8" id="KW-0378">Hydrolase</keyword>
<gene>
    <name evidence="11" type="ORF">POCULU_LOCUS1470</name>
</gene>
<evidence type="ECO:0000256" key="1">
    <source>
        <dbReference type="ARBA" id="ARBA00008985"/>
    </source>
</evidence>
<comment type="similarity">
    <text evidence="1 8">Belongs to the NTAQ1 family.</text>
</comment>
<evidence type="ECO:0000313" key="12">
    <source>
        <dbReference type="Proteomes" id="UP000789572"/>
    </source>
</evidence>
<evidence type="ECO:0000256" key="4">
    <source>
        <dbReference type="ARBA" id="ARBA00021247"/>
    </source>
</evidence>
<evidence type="ECO:0000256" key="5">
    <source>
        <dbReference type="ARBA" id="ARBA00022801"/>
    </source>
</evidence>
<dbReference type="GO" id="GO:0005634">
    <property type="term" value="C:nucleus"/>
    <property type="evidence" value="ECO:0007669"/>
    <property type="project" value="TreeGrafter"/>
</dbReference>
<evidence type="ECO:0000256" key="9">
    <source>
        <dbReference type="SAM" id="MobiDB-lite"/>
    </source>
</evidence>
<dbReference type="GO" id="GO:0070773">
    <property type="term" value="F:protein-N-terminal glutamine amidohydrolase activity"/>
    <property type="evidence" value="ECO:0007669"/>
    <property type="project" value="UniProtKB-UniRule"/>
</dbReference>
<sequence length="183" mass="21046">MPPYFKSEHKYTPNYCEENVYHLCHKFLALSGSQLEEDDANGEITSPASEVYVVFITNEWSSIPLLRQRAGAGLNAEGFVCWDYHVILLYTEAENGQKKRSWVYDLDTVLPFPCEFETYRRSALARFPQRELQRKYRLIPAKTYLEVFASDRSHMLQEDGSWKAPPPAYPPISTDGKNVNAGI</sequence>
<dbReference type="InterPro" id="IPR037132">
    <property type="entry name" value="N_Gln_amidohydro_ab_roll_sf"/>
</dbReference>
<evidence type="ECO:0000256" key="7">
    <source>
        <dbReference type="ARBA" id="ARBA00048768"/>
    </source>
</evidence>
<comment type="subunit">
    <text evidence="2 8">Monomer.</text>
</comment>
<accession>A0A9N8WCC6</accession>